<evidence type="ECO:0000313" key="2">
    <source>
        <dbReference type="EMBL" id="CAE6496936.1"/>
    </source>
</evidence>
<feature type="transmembrane region" description="Helical" evidence="1">
    <location>
        <begin position="59"/>
        <end position="78"/>
    </location>
</feature>
<protein>
    <submittedName>
        <fullName evidence="2">Uncharacterized protein</fullName>
    </submittedName>
</protein>
<keyword evidence="1" id="KW-1133">Transmembrane helix</keyword>
<sequence>MARTRNPSLPARSKTNMESILSAINANQSAYQSEHLHVEGNAKNPYFVTTIQRRSQKPLPYYSLWVALTFFVLASSCLER</sequence>
<gene>
    <name evidence="2" type="ORF">NMYAN_150032</name>
</gene>
<keyword evidence="1" id="KW-0812">Transmembrane</keyword>
<comment type="caution">
    <text evidence="2">The sequence shown here is derived from an EMBL/GenBank/DDBJ whole genome shotgun (WGS) entry which is preliminary data.</text>
</comment>
<reference evidence="2" key="1">
    <citation type="submission" date="2021-02" db="EMBL/GenBank/DDBJ databases">
        <authorList>
            <person name="Han P."/>
        </authorList>
    </citation>
    <scope>NUCLEOTIDE SEQUENCE</scope>
    <source>
        <strain evidence="2">Nitrosomonas nitrosa 18-3D</strain>
    </source>
</reference>
<organism evidence="2 3">
    <name type="scientific">Nitrosomonas nitrosa</name>
    <dbReference type="NCBI Taxonomy" id="52442"/>
    <lineage>
        <taxon>Bacteria</taxon>
        <taxon>Pseudomonadati</taxon>
        <taxon>Pseudomonadota</taxon>
        <taxon>Betaproteobacteria</taxon>
        <taxon>Nitrosomonadales</taxon>
        <taxon>Nitrosomonadaceae</taxon>
        <taxon>Nitrosomonas</taxon>
    </lineage>
</organism>
<dbReference type="EMBL" id="CAJNAP010000007">
    <property type="protein sequence ID" value="CAE6496936.1"/>
    <property type="molecule type" value="Genomic_DNA"/>
</dbReference>
<dbReference type="AlphaFoldDB" id="A0A8H9D8U5"/>
<name>A0A8H9D8U5_9PROT</name>
<proteinExistence type="predicted"/>
<evidence type="ECO:0000313" key="3">
    <source>
        <dbReference type="Proteomes" id="UP000601736"/>
    </source>
</evidence>
<accession>A0A8H9D8U5</accession>
<dbReference type="Proteomes" id="UP000601736">
    <property type="component" value="Unassembled WGS sequence"/>
</dbReference>
<keyword evidence="1" id="KW-0472">Membrane</keyword>
<evidence type="ECO:0000256" key="1">
    <source>
        <dbReference type="SAM" id="Phobius"/>
    </source>
</evidence>